<feature type="domain" description="BZIP" evidence="10">
    <location>
        <begin position="110"/>
        <end position="173"/>
    </location>
</feature>
<dbReference type="Gene3D" id="1.20.5.170">
    <property type="match status" value="1"/>
</dbReference>
<sequence length="222" mass="25022">MSGGSYYTNPLQGEDYSYAVVDSSHVGFYDSASGGSSIGSPDISKDPKEYNNLTQYDQFQPYLFQYETPEMYHASQLAATIELKIEDLYDDVDLRTKRPATTAGANPATSQVHSRRRAQNRASQRAFRNRKEKHVKEVEARLQELEGKYRDLSESYESLQTEYVLAKQELEKLTAKERSQSQSKSPTPSFVLPDTGFDGGTGEDLSNILFENEVFSLETVPQ</sequence>
<gene>
    <name evidence="11" type="ORF">VE01_01336</name>
</gene>
<evidence type="ECO:0000256" key="6">
    <source>
        <dbReference type="ARBA" id="ARBA00023163"/>
    </source>
</evidence>
<dbReference type="Proteomes" id="UP000091956">
    <property type="component" value="Unassembled WGS sequence"/>
</dbReference>
<dbReference type="InterPro" id="IPR004827">
    <property type="entry name" value="bZIP"/>
</dbReference>
<evidence type="ECO:0000256" key="7">
    <source>
        <dbReference type="ARBA" id="ARBA00023242"/>
    </source>
</evidence>
<keyword evidence="12" id="KW-1185">Reference proteome</keyword>
<comment type="similarity">
    <text evidence="3">Belongs to the bZIP family.</text>
</comment>
<evidence type="ECO:0000256" key="5">
    <source>
        <dbReference type="ARBA" id="ARBA00023125"/>
    </source>
</evidence>
<keyword evidence="7" id="KW-0539">Nucleus</keyword>
<feature type="region of interest" description="Disordered" evidence="9">
    <location>
        <begin position="98"/>
        <end position="132"/>
    </location>
</feature>
<dbReference type="GeneID" id="28834722"/>
<dbReference type="PANTHER" id="PTHR40621:SF11">
    <property type="entry name" value="TRANSCRIPTION FACTOR KAPC-RELATED"/>
    <property type="match status" value="1"/>
</dbReference>
<dbReference type="Pfam" id="PF00170">
    <property type="entry name" value="bZIP_1"/>
    <property type="match status" value="1"/>
</dbReference>
<dbReference type="InterPro" id="IPR046347">
    <property type="entry name" value="bZIP_sf"/>
</dbReference>
<dbReference type="GO" id="GO:0001228">
    <property type="term" value="F:DNA-binding transcription activator activity, RNA polymerase II-specific"/>
    <property type="evidence" value="ECO:0007669"/>
    <property type="project" value="TreeGrafter"/>
</dbReference>
<dbReference type="PANTHER" id="PTHR40621">
    <property type="entry name" value="TRANSCRIPTION FACTOR KAPC-RELATED"/>
    <property type="match status" value="1"/>
</dbReference>
<dbReference type="RefSeq" id="XP_018134423.1">
    <property type="nucleotide sequence ID" value="XM_018270860.1"/>
</dbReference>
<evidence type="ECO:0000313" key="11">
    <source>
        <dbReference type="EMBL" id="OBU00691.1"/>
    </source>
</evidence>
<evidence type="ECO:0000256" key="3">
    <source>
        <dbReference type="ARBA" id="ARBA00007163"/>
    </source>
</evidence>
<keyword evidence="5" id="KW-0238">DNA-binding</keyword>
<accession>A0A1B8GY08</accession>
<dbReference type="InterPro" id="IPR050936">
    <property type="entry name" value="AP-1-like"/>
</dbReference>
<dbReference type="STRING" id="342668.A0A1B8GY08"/>
<keyword evidence="4" id="KW-0805">Transcription regulation</keyword>
<organism evidence="11 12">
    <name type="scientific">Pseudogymnoascus verrucosus</name>
    <dbReference type="NCBI Taxonomy" id="342668"/>
    <lineage>
        <taxon>Eukaryota</taxon>
        <taxon>Fungi</taxon>
        <taxon>Dikarya</taxon>
        <taxon>Ascomycota</taxon>
        <taxon>Pezizomycotina</taxon>
        <taxon>Leotiomycetes</taxon>
        <taxon>Thelebolales</taxon>
        <taxon>Thelebolaceae</taxon>
        <taxon>Pseudogymnoascus</taxon>
    </lineage>
</organism>
<comment type="function">
    <text evidence="1">Putative transcription factor.</text>
</comment>
<dbReference type="AlphaFoldDB" id="A0A1B8GY08"/>
<comment type="subcellular location">
    <subcellularLocation>
        <location evidence="2">Nucleus</location>
    </subcellularLocation>
</comment>
<evidence type="ECO:0000256" key="2">
    <source>
        <dbReference type="ARBA" id="ARBA00004123"/>
    </source>
</evidence>
<dbReference type="PROSITE" id="PS50217">
    <property type="entry name" value="BZIP"/>
    <property type="match status" value="1"/>
</dbReference>
<evidence type="ECO:0000256" key="1">
    <source>
        <dbReference type="ARBA" id="ARBA00004049"/>
    </source>
</evidence>
<evidence type="ECO:0000256" key="9">
    <source>
        <dbReference type="SAM" id="MobiDB-lite"/>
    </source>
</evidence>
<reference evidence="12" key="2">
    <citation type="journal article" date="2018" name="Nat. Commun.">
        <title>Extreme sensitivity to ultraviolet light in the fungal pathogen causing white-nose syndrome of bats.</title>
        <authorList>
            <person name="Palmer J.M."/>
            <person name="Drees K.P."/>
            <person name="Foster J.T."/>
            <person name="Lindner D.L."/>
        </authorList>
    </citation>
    <scope>NUCLEOTIDE SEQUENCE [LARGE SCALE GENOMIC DNA]</scope>
    <source>
        <strain evidence="12">UAMH 10579</strain>
    </source>
</reference>
<evidence type="ECO:0000259" key="10">
    <source>
        <dbReference type="PROSITE" id="PS50217"/>
    </source>
</evidence>
<reference evidence="11 12" key="1">
    <citation type="submission" date="2016-03" db="EMBL/GenBank/DDBJ databases">
        <title>Comparative genomics of Pseudogymnoascus destructans, the fungus causing white-nose syndrome of bats.</title>
        <authorList>
            <person name="Palmer J.M."/>
            <person name="Drees K.P."/>
            <person name="Foster J.T."/>
            <person name="Lindner D.L."/>
        </authorList>
    </citation>
    <scope>NUCLEOTIDE SEQUENCE [LARGE SCALE GENOMIC DNA]</scope>
    <source>
        <strain evidence="11 12">UAMH 10579</strain>
    </source>
</reference>
<name>A0A1B8GY08_9PEZI</name>
<dbReference type="SUPFAM" id="SSF57959">
    <property type="entry name" value="Leucine zipper domain"/>
    <property type="match status" value="1"/>
</dbReference>
<evidence type="ECO:0000256" key="4">
    <source>
        <dbReference type="ARBA" id="ARBA00023015"/>
    </source>
</evidence>
<keyword evidence="6" id="KW-0804">Transcription</keyword>
<protein>
    <recommendedName>
        <fullName evidence="8">Putative transcription factor kapC</fullName>
    </recommendedName>
</protein>
<dbReference type="SMART" id="SM00338">
    <property type="entry name" value="BRLZ"/>
    <property type="match status" value="1"/>
</dbReference>
<dbReference type="PROSITE" id="PS00036">
    <property type="entry name" value="BZIP_BASIC"/>
    <property type="match status" value="1"/>
</dbReference>
<feature type="region of interest" description="Disordered" evidence="9">
    <location>
        <begin position="173"/>
        <end position="203"/>
    </location>
</feature>
<dbReference type="OrthoDB" id="2593073at2759"/>
<evidence type="ECO:0000313" key="12">
    <source>
        <dbReference type="Proteomes" id="UP000091956"/>
    </source>
</evidence>
<dbReference type="GO" id="GO:0000976">
    <property type="term" value="F:transcription cis-regulatory region binding"/>
    <property type="evidence" value="ECO:0007669"/>
    <property type="project" value="InterPro"/>
</dbReference>
<dbReference type="EMBL" id="KV460208">
    <property type="protein sequence ID" value="OBU00691.1"/>
    <property type="molecule type" value="Genomic_DNA"/>
</dbReference>
<feature type="compositionally biased region" description="Polar residues" evidence="9">
    <location>
        <begin position="103"/>
        <end position="112"/>
    </location>
</feature>
<evidence type="ECO:0000256" key="8">
    <source>
        <dbReference type="ARBA" id="ARBA00044067"/>
    </source>
</evidence>
<proteinExistence type="inferred from homology"/>
<dbReference type="GO" id="GO:0090575">
    <property type="term" value="C:RNA polymerase II transcription regulator complex"/>
    <property type="evidence" value="ECO:0007669"/>
    <property type="project" value="TreeGrafter"/>
</dbReference>
<dbReference type="CDD" id="cd14688">
    <property type="entry name" value="bZIP_YAP"/>
    <property type="match status" value="1"/>
</dbReference>